<gene>
    <name evidence="1" type="ORF">R3P38DRAFT_2798691</name>
</gene>
<reference evidence="1 2" key="1">
    <citation type="journal article" date="2024" name="J Genomics">
        <title>Draft genome sequencing and assembly of Favolaschia claudopus CIRM-BRFM 2984 isolated from oak limbs.</title>
        <authorList>
            <person name="Navarro D."/>
            <person name="Drula E."/>
            <person name="Chaduli D."/>
            <person name="Cazenave R."/>
            <person name="Ahrendt S."/>
            <person name="Wang J."/>
            <person name="Lipzen A."/>
            <person name="Daum C."/>
            <person name="Barry K."/>
            <person name="Grigoriev I.V."/>
            <person name="Favel A."/>
            <person name="Rosso M.N."/>
            <person name="Martin F."/>
        </authorList>
    </citation>
    <scope>NUCLEOTIDE SEQUENCE [LARGE SCALE GENOMIC DNA]</scope>
    <source>
        <strain evidence="1 2">CIRM-BRFM 2984</strain>
    </source>
</reference>
<accession>A0AAW0A0V0</accession>
<dbReference type="EMBL" id="JAWWNJ010000093">
    <property type="protein sequence ID" value="KAK6997165.1"/>
    <property type="molecule type" value="Genomic_DNA"/>
</dbReference>
<comment type="caution">
    <text evidence="1">The sequence shown here is derived from an EMBL/GenBank/DDBJ whole genome shotgun (WGS) entry which is preliminary data.</text>
</comment>
<sequence length="497" mass="54888">MASLSSSDAEPIPALPLSALDSTGNPHQISLDINFDSMFAEEEAEKASEQAAVPHTMFAKINDAGHLTHKKSIVRELFDMTHDNHSSHDRLHRIRGYTIGGKSWNREAVDGLEQASLATHFSLGNIFSTVICYNQTHLGIAIGKSFPPPLKYTISGQIFSLVPIANNASKWAWTGEFVSFSVKKRTAATGDIAHLKNLQLNPDIDRGHRKLKLSGALGIDHINPASWLGDVVVGNVNIPQEWDLGRKDADAVLEKYFHGSIAVNWTVDPVDPTASSLSAEQVNHTLSETNQGPPQTAESYGLDLDNYFPENLDDLDNDKIPDIFEKFLIDTEGKKYLKSTLIAGLASNRSTLRTQRVQGLAVADFHQKRLDFDFDPLEEEDMVKIDDLVGILIQTKELEICLCALLVKEFKKENQTAPLLTIQLYLTVISSQETLVERRNIATSQKHPAGLPFLIQTLPKARLSTLLALHMLTASLVRLVDDVGTIKGALFLKVDFV</sequence>
<organism evidence="1 2">
    <name type="scientific">Favolaschia claudopus</name>
    <dbReference type="NCBI Taxonomy" id="2862362"/>
    <lineage>
        <taxon>Eukaryota</taxon>
        <taxon>Fungi</taxon>
        <taxon>Dikarya</taxon>
        <taxon>Basidiomycota</taxon>
        <taxon>Agaricomycotina</taxon>
        <taxon>Agaricomycetes</taxon>
        <taxon>Agaricomycetidae</taxon>
        <taxon>Agaricales</taxon>
        <taxon>Marasmiineae</taxon>
        <taxon>Mycenaceae</taxon>
        <taxon>Favolaschia</taxon>
    </lineage>
</organism>
<dbReference type="Proteomes" id="UP001362999">
    <property type="component" value="Unassembled WGS sequence"/>
</dbReference>
<evidence type="ECO:0000313" key="1">
    <source>
        <dbReference type="EMBL" id="KAK6997165.1"/>
    </source>
</evidence>
<name>A0AAW0A0V0_9AGAR</name>
<keyword evidence="2" id="KW-1185">Reference proteome</keyword>
<dbReference type="AlphaFoldDB" id="A0AAW0A0V0"/>
<evidence type="ECO:0000313" key="2">
    <source>
        <dbReference type="Proteomes" id="UP001362999"/>
    </source>
</evidence>
<proteinExistence type="predicted"/>
<protein>
    <submittedName>
        <fullName evidence="1">Uncharacterized protein</fullName>
    </submittedName>
</protein>